<reference evidence="1 2" key="1">
    <citation type="journal article" date="2009" name="PLoS ONE">
        <title>Genome sequence of the pathogenic intestinal spirochete Brachyspira hyodysenteriae reveals adaptations to its lifestyle in the porcine large intestine.</title>
        <authorList>
            <person name="Bellgard M.I."/>
            <person name="Wanchanthuek P."/>
            <person name="La T."/>
            <person name="Ryan K."/>
            <person name="Moolhuijzen P."/>
            <person name="Albertyn Z."/>
            <person name="Shaban B."/>
            <person name="Motro Y."/>
            <person name="Dunn D.S."/>
            <person name="Schibeci D."/>
            <person name="Hunter A."/>
            <person name="Barrero R."/>
            <person name="Phillips N.D."/>
            <person name="Hampson D.J."/>
        </authorList>
    </citation>
    <scope>NUCLEOTIDE SEQUENCE [LARGE SCALE GENOMIC DNA]</scope>
    <source>
        <strain evidence="2">ATCC 49526 / WA1</strain>
    </source>
</reference>
<gene>
    <name evidence="1" type="primary">vspD</name>
    <name evidence="1" type="ordered locus">BHWA1_01458</name>
</gene>
<evidence type="ECO:0000313" key="1">
    <source>
        <dbReference type="EMBL" id="ACN83930.1"/>
    </source>
</evidence>
<evidence type="ECO:0000313" key="2">
    <source>
        <dbReference type="Proteomes" id="UP000001803"/>
    </source>
</evidence>
<accession>A0A3B6VAM0</accession>
<name>A0A3B6VAM0_BRAHW</name>
<keyword evidence="2" id="KW-1185">Reference proteome</keyword>
<organism evidence="1 2">
    <name type="scientific">Brachyspira hyodysenteriae (strain ATCC 49526 / WA1)</name>
    <dbReference type="NCBI Taxonomy" id="565034"/>
    <lineage>
        <taxon>Bacteria</taxon>
        <taxon>Pseudomonadati</taxon>
        <taxon>Spirochaetota</taxon>
        <taxon>Spirochaetia</taxon>
        <taxon>Brachyspirales</taxon>
        <taxon>Brachyspiraceae</taxon>
        <taxon>Brachyspira</taxon>
    </lineage>
</organism>
<dbReference type="Pfam" id="PF05540">
    <property type="entry name" value="Serpulina_VSP"/>
    <property type="match status" value="1"/>
</dbReference>
<sequence>MDFKVNHYLSWGAYAELYITPVKDLEWYFEMDVNNSDSDSTGIPVSFASTTGITWYLPEF</sequence>
<dbReference type="STRING" id="565034.BHWA1_01458"/>
<dbReference type="AlphaFoldDB" id="A0A3B6VAM0"/>
<dbReference type="Proteomes" id="UP000001803">
    <property type="component" value="Chromosome"/>
</dbReference>
<dbReference type="InterPro" id="IPR008838">
    <property type="entry name" value="Variable_surface_protein_TREHY"/>
</dbReference>
<proteinExistence type="predicted"/>
<dbReference type="KEGG" id="bhy:BHWA1_01458"/>
<protein>
    <submittedName>
        <fullName evidence="1">Variable surface protein-VspD</fullName>
    </submittedName>
</protein>
<dbReference type="EMBL" id="CP001357">
    <property type="protein sequence ID" value="ACN83930.1"/>
    <property type="molecule type" value="Genomic_DNA"/>
</dbReference>